<dbReference type="Proteomes" id="UP000269412">
    <property type="component" value="Unassembled WGS sequence"/>
</dbReference>
<name>A0A495E8M0_9FLAO</name>
<evidence type="ECO:0000313" key="6">
    <source>
        <dbReference type="Proteomes" id="UP000269412"/>
    </source>
</evidence>
<dbReference type="InterPro" id="IPR011990">
    <property type="entry name" value="TPR-like_helical_dom_sf"/>
</dbReference>
<evidence type="ECO:0000256" key="2">
    <source>
        <dbReference type="ARBA" id="ARBA00022803"/>
    </source>
</evidence>
<dbReference type="PANTHER" id="PTHR44858">
    <property type="entry name" value="TETRATRICOPEPTIDE REPEAT PROTEIN 6"/>
    <property type="match status" value="1"/>
</dbReference>
<dbReference type="InterPro" id="IPR006597">
    <property type="entry name" value="Sel1-like"/>
</dbReference>
<dbReference type="InterPro" id="IPR050498">
    <property type="entry name" value="Ycf3"/>
</dbReference>
<dbReference type="InterPro" id="IPR019734">
    <property type="entry name" value="TPR_rpt"/>
</dbReference>
<dbReference type="SMART" id="SM00671">
    <property type="entry name" value="SEL1"/>
    <property type="match status" value="4"/>
</dbReference>
<accession>A0A495E8M0</accession>
<dbReference type="EMBL" id="RBIQ01000008">
    <property type="protein sequence ID" value="RKR13284.1"/>
    <property type="molecule type" value="Genomic_DNA"/>
</dbReference>
<dbReference type="SUPFAM" id="SSF48452">
    <property type="entry name" value="TPR-like"/>
    <property type="match status" value="3"/>
</dbReference>
<gene>
    <name evidence="5" type="ORF">CLV91_2001</name>
</gene>
<dbReference type="Pfam" id="PF13181">
    <property type="entry name" value="TPR_8"/>
    <property type="match status" value="2"/>
</dbReference>
<feature type="domain" description="DUF5107" evidence="4">
    <location>
        <begin position="63"/>
        <end position="367"/>
    </location>
</feature>
<evidence type="ECO:0000256" key="3">
    <source>
        <dbReference type="PROSITE-ProRule" id="PRU00339"/>
    </source>
</evidence>
<protein>
    <submittedName>
        <fullName evidence="5">Tetratricopeptide repeat protein</fullName>
    </submittedName>
</protein>
<dbReference type="Pfam" id="PF17128">
    <property type="entry name" value="DUF5107"/>
    <property type="match status" value="1"/>
</dbReference>
<dbReference type="PANTHER" id="PTHR44858:SF1">
    <property type="entry name" value="UDP-N-ACETYLGLUCOSAMINE--PEPTIDE N-ACETYLGLUCOSAMINYLTRANSFERASE SPINDLY-RELATED"/>
    <property type="match status" value="1"/>
</dbReference>
<evidence type="ECO:0000256" key="1">
    <source>
        <dbReference type="ARBA" id="ARBA00022737"/>
    </source>
</evidence>
<sequence>MEKTERNYFTFFALFILISINSLFAQVRMTEESWTLPTYKVMPSEKAPMFFTNGNFQGAQRVIYPYATNDEISGERTMQDWKALILENEYIKLGITPEIGGKLYYATDKTNDYNYIYKNNEVKPGNIGMTGAWVSGGIEWCVLHHHRASTFLPMDYDLVKNKDGSKTIFIGETEPRHRMRWNVGITVSPGKSYFEAEVSIYNPTPYTHNFLYWANVAAHTNNTYQTIFPPSVEFVTFHQKNQFTRWPISNDIYRGQDFTKGVDISRWKNVKEHASFFAHDLKEDFMGGYDHGKNSGTVHIGDHNIVKGAKLWEWGSGKVGQNTEGKLTETSGPYVEIMVGAFSDNQPDYTWIRPYEVKKWKQYWYPVKDIEGFKNANLNAAVNLEQRENNTIFLGYHSTQKVKNARITLKNGNQVVLEKDILISPEKAFTEKIKINSEYKFTNLYTELKDLDTDFVIISYKPKDPKNTKNLPPVVTPPAAPEDITSVEELFIVGNRMEQFYKTANGGETPYYKEALKRDPNHTKTNIAIGNKLLKNGDYTTARTYFSRAIKRQTNNYTRPSNGEGLYLQGITLKKLGLYEEAIDTLYRATWDNAYFSAAFFELAQISSINKNYKKGLKEINEAISSNTKNTRLYGLKSAIQRKLGNYNSALETLQQVSNIDPLNFRIQNELYLTAKETNKEQEAAILLASLNKKMRNFDQNYIELAVEYLNDGMLKESEDVLKRYKGKNPISIYYLGYIQDKLKNKDAAKKLFSEAQSLSEEGIFPYRLETIEVLKKAIKYNPNDGKAYYYLGNILYDKQPKKAILHWENAVKNAPKLAMAHRNIGFGYYRHYKDYPKAILSYEKAITLDNTDAVFYNELDVLYELNNSPLEKRLAIFEGNNKYVKNRDDAFVRQMQVLTLAGQADKVVTYLKDKTFSYREGTSRVRENIIDAQLSLGIKFYKAKNYKKALEHFLLAQVPDEAAGRAKFGNREIQVNYFIGLAYEALSNTIEAKIFYTLSTKVESVKNKKQRSGFMSYYEGLSFLKLGNKAKANEIFNSLVTNGDKQLNFNSDENSYFQIFGEKDSENTKKSLAYTMRGLGYKGLNKKKQAKEDLKKATEISVSNLWAGLELE</sequence>
<keyword evidence="6" id="KW-1185">Reference proteome</keyword>
<dbReference type="AlphaFoldDB" id="A0A495E8M0"/>
<dbReference type="Gene3D" id="1.25.40.10">
    <property type="entry name" value="Tetratricopeptide repeat domain"/>
    <property type="match status" value="3"/>
</dbReference>
<comment type="caution">
    <text evidence="5">The sequence shown here is derived from an EMBL/GenBank/DDBJ whole genome shotgun (WGS) entry which is preliminary data.</text>
</comment>
<dbReference type="Pfam" id="PF13432">
    <property type="entry name" value="TPR_16"/>
    <property type="match status" value="1"/>
</dbReference>
<keyword evidence="1" id="KW-0677">Repeat</keyword>
<evidence type="ECO:0000313" key="5">
    <source>
        <dbReference type="EMBL" id="RKR13284.1"/>
    </source>
</evidence>
<dbReference type="SMART" id="SM00028">
    <property type="entry name" value="TPR"/>
    <property type="match status" value="10"/>
</dbReference>
<dbReference type="PROSITE" id="PS50005">
    <property type="entry name" value="TPR"/>
    <property type="match status" value="1"/>
</dbReference>
<keyword evidence="2 3" id="KW-0802">TPR repeat</keyword>
<feature type="repeat" description="TPR" evidence="3">
    <location>
        <begin position="523"/>
        <end position="556"/>
    </location>
</feature>
<dbReference type="RefSeq" id="WP_121067155.1">
    <property type="nucleotide sequence ID" value="NZ_RBIQ01000008.1"/>
</dbReference>
<dbReference type="InterPro" id="IPR033396">
    <property type="entry name" value="DUF5107"/>
</dbReference>
<proteinExistence type="predicted"/>
<evidence type="ECO:0000259" key="4">
    <source>
        <dbReference type="Pfam" id="PF17128"/>
    </source>
</evidence>
<dbReference type="OrthoDB" id="174931at2"/>
<organism evidence="5 6">
    <name type="scientific">Maribacter vaceletii</name>
    <dbReference type="NCBI Taxonomy" id="1206816"/>
    <lineage>
        <taxon>Bacteria</taxon>
        <taxon>Pseudomonadati</taxon>
        <taxon>Bacteroidota</taxon>
        <taxon>Flavobacteriia</taxon>
        <taxon>Flavobacteriales</taxon>
        <taxon>Flavobacteriaceae</taxon>
        <taxon>Maribacter</taxon>
    </lineage>
</organism>
<reference evidence="5 6" key="1">
    <citation type="submission" date="2018-10" db="EMBL/GenBank/DDBJ databases">
        <title>Genomic Encyclopedia of Archaeal and Bacterial Type Strains, Phase II (KMG-II): from individual species to whole genera.</title>
        <authorList>
            <person name="Goeker M."/>
        </authorList>
    </citation>
    <scope>NUCLEOTIDE SEQUENCE [LARGE SCALE GENOMIC DNA]</scope>
    <source>
        <strain evidence="5 6">DSM 25230</strain>
    </source>
</reference>